<proteinExistence type="predicted"/>
<gene>
    <name evidence="3" type="ORF">ACFQ34_00110</name>
</gene>
<protein>
    <submittedName>
        <fullName evidence="3">HD domain-containing phosphohydrolase</fullName>
    </submittedName>
</protein>
<dbReference type="InterPro" id="IPR016032">
    <property type="entry name" value="Sig_transdc_resp-reg_C-effctor"/>
</dbReference>
<dbReference type="Gene3D" id="1.10.10.10">
    <property type="entry name" value="Winged helix-like DNA-binding domain superfamily/Winged helix DNA-binding domain"/>
    <property type="match status" value="1"/>
</dbReference>
<feature type="domain" description="HD-GYP" evidence="2">
    <location>
        <begin position="255"/>
        <end position="451"/>
    </location>
</feature>
<dbReference type="CDD" id="cd06170">
    <property type="entry name" value="LuxR_C_like"/>
    <property type="match status" value="1"/>
</dbReference>
<dbReference type="PROSITE" id="PS00622">
    <property type="entry name" value="HTH_LUXR_1"/>
    <property type="match status" value="1"/>
</dbReference>
<dbReference type="SUPFAM" id="SSF109604">
    <property type="entry name" value="HD-domain/PDEase-like"/>
    <property type="match status" value="1"/>
</dbReference>
<reference evidence="4" key="1">
    <citation type="journal article" date="2019" name="Int. J. Syst. Evol. Microbiol.">
        <title>The Global Catalogue of Microorganisms (GCM) 10K type strain sequencing project: providing services to taxonomists for standard genome sequencing and annotation.</title>
        <authorList>
            <consortium name="The Broad Institute Genomics Platform"/>
            <consortium name="The Broad Institute Genome Sequencing Center for Infectious Disease"/>
            <person name="Wu L."/>
            <person name="Ma J."/>
        </authorList>
    </citation>
    <scope>NUCLEOTIDE SEQUENCE [LARGE SCALE GENOMIC DNA]</scope>
    <source>
        <strain evidence="4">CCUG 49018</strain>
    </source>
</reference>
<dbReference type="InterPro" id="IPR037522">
    <property type="entry name" value="HD_GYP_dom"/>
</dbReference>
<dbReference type="EMBL" id="JBHTMB010000002">
    <property type="protein sequence ID" value="MFD1231682.1"/>
    <property type="molecule type" value="Genomic_DNA"/>
</dbReference>
<dbReference type="InterPro" id="IPR000792">
    <property type="entry name" value="Tscrpt_reg_LuxR_C"/>
</dbReference>
<dbReference type="InterPro" id="IPR003607">
    <property type="entry name" value="HD/PDEase_dom"/>
</dbReference>
<dbReference type="RefSeq" id="WP_346090743.1">
    <property type="nucleotide sequence ID" value="NZ_BAABKS010000014.1"/>
</dbReference>
<sequence>MTAAPGRVRLAELVATISLGTDLGLGQPMEHVIRQTIIALRLADLLDLPEPERVVVYYSGLLAWVGCHTDAYEQAKWFGDDIAMKREAMFSGDGAADLARLLVRRLGSGGSVPDRVRTTVTFPVVGLRWFSSILESHWKATDLLAEQLGLGDDVRRSLVESYERWDGRGAAGLRGEQIRLASRLVYLADVVAAFERLGGADAAVRMARERAGSQFDPDLVDLLCAHCRDVLVGLDQESHWAQILDREPGLARTLGEAELDDALAAIGDFADLKSPYFIGHARTVAQLAGDAAAGLGLAPEEATRVRRAALVHDLGRLGVSNGIWDKRSPLTLAEHERIRTHPYLTERMLAFSPRLAELGAIAVLHHERLDGTGYPRGLSGGAIPVTGRMLAAADRYATATEERPHRPATDPDAAATGLRDDVRRGALDADAVEAVLSAAGHRVRRRRAWPAGLTTREVEVLRLLARGLSNRDIAGRLVLSPKTVGAHVEHIYAKTGANNRATAGLFAMRHGLMSDFEPAERS</sequence>
<dbReference type="SMART" id="SM00421">
    <property type="entry name" value="HTH_LUXR"/>
    <property type="match status" value="1"/>
</dbReference>
<comment type="caution">
    <text evidence="3">The sequence shown here is derived from an EMBL/GenBank/DDBJ whole genome shotgun (WGS) entry which is preliminary data.</text>
</comment>
<dbReference type="PROSITE" id="PS50043">
    <property type="entry name" value="HTH_LUXR_2"/>
    <property type="match status" value="1"/>
</dbReference>
<dbReference type="PROSITE" id="PS51832">
    <property type="entry name" value="HD_GYP"/>
    <property type="match status" value="1"/>
</dbReference>
<keyword evidence="4" id="KW-1185">Reference proteome</keyword>
<dbReference type="Proteomes" id="UP001597182">
    <property type="component" value="Unassembled WGS sequence"/>
</dbReference>
<dbReference type="Pfam" id="PF00196">
    <property type="entry name" value="GerE"/>
    <property type="match status" value="1"/>
</dbReference>
<dbReference type="InterPro" id="IPR036388">
    <property type="entry name" value="WH-like_DNA-bd_sf"/>
</dbReference>
<feature type="domain" description="HTH luxR-type" evidence="1">
    <location>
        <begin position="446"/>
        <end position="511"/>
    </location>
</feature>
<dbReference type="PANTHER" id="PTHR45228:SF1">
    <property type="entry name" value="CYCLIC DI-GMP PHOSPHODIESTERASE TM_0186"/>
    <property type="match status" value="1"/>
</dbReference>
<evidence type="ECO:0000259" key="2">
    <source>
        <dbReference type="PROSITE" id="PS51832"/>
    </source>
</evidence>
<dbReference type="PANTHER" id="PTHR45228">
    <property type="entry name" value="CYCLIC DI-GMP PHOSPHODIESTERASE TM_0186-RELATED"/>
    <property type="match status" value="1"/>
</dbReference>
<dbReference type="SUPFAM" id="SSF46894">
    <property type="entry name" value="C-terminal effector domain of the bipartite response regulators"/>
    <property type="match status" value="1"/>
</dbReference>
<accession>A0ABW3V965</accession>
<evidence type="ECO:0000313" key="4">
    <source>
        <dbReference type="Proteomes" id="UP001597182"/>
    </source>
</evidence>
<evidence type="ECO:0000313" key="3">
    <source>
        <dbReference type="EMBL" id="MFD1231682.1"/>
    </source>
</evidence>
<evidence type="ECO:0000259" key="1">
    <source>
        <dbReference type="PROSITE" id="PS50043"/>
    </source>
</evidence>
<dbReference type="SMART" id="SM00471">
    <property type="entry name" value="HDc"/>
    <property type="match status" value="1"/>
</dbReference>
<dbReference type="CDD" id="cd00077">
    <property type="entry name" value="HDc"/>
    <property type="match status" value="1"/>
</dbReference>
<name>A0ABW3V965_9PSEU</name>
<dbReference type="Pfam" id="PF13487">
    <property type="entry name" value="HD_5"/>
    <property type="match status" value="1"/>
</dbReference>
<dbReference type="Gene3D" id="1.10.3210.10">
    <property type="entry name" value="Hypothetical protein af1432"/>
    <property type="match status" value="2"/>
</dbReference>
<dbReference type="InterPro" id="IPR052020">
    <property type="entry name" value="Cyclic_di-GMP/3'3'-cGAMP_PDE"/>
</dbReference>
<organism evidence="3 4">
    <name type="scientific">Pseudonocardia benzenivorans</name>
    <dbReference type="NCBI Taxonomy" id="228005"/>
    <lineage>
        <taxon>Bacteria</taxon>
        <taxon>Bacillati</taxon>
        <taxon>Actinomycetota</taxon>
        <taxon>Actinomycetes</taxon>
        <taxon>Pseudonocardiales</taxon>
        <taxon>Pseudonocardiaceae</taxon>
        <taxon>Pseudonocardia</taxon>
    </lineage>
</organism>
<dbReference type="PRINTS" id="PR00038">
    <property type="entry name" value="HTHLUXR"/>
</dbReference>